<protein>
    <submittedName>
        <fullName evidence="1">Uncharacterized protein</fullName>
    </submittedName>
</protein>
<reference evidence="1 2" key="1">
    <citation type="submission" date="2021-06" db="EMBL/GenBank/DDBJ databases">
        <title>Caerostris extrusa draft genome.</title>
        <authorList>
            <person name="Kono N."/>
            <person name="Arakawa K."/>
        </authorList>
    </citation>
    <scope>NUCLEOTIDE SEQUENCE [LARGE SCALE GENOMIC DNA]</scope>
</reference>
<gene>
    <name evidence="1" type="ORF">CEXT_24731</name>
</gene>
<name>A0AAV4VGK0_CAEEX</name>
<organism evidence="1 2">
    <name type="scientific">Caerostris extrusa</name>
    <name type="common">Bark spider</name>
    <name type="synonym">Caerostris bankana</name>
    <dbReference type="NCBI Taxonomy" id="172846"/>
    <lineage>
        <taxon>Eukaryota</taxon>
        <taxon>Metazoa</taxon>
        <taxon>Ecdysozoa</taxon>
        <taxon>Arthropoda</taxon>
        <taxon>Chelicerata</taxon>
        <taxon>Arachnida</taxon>
        <taxon>Araneae</taxon>
        <taxon>Araneomorphae</taxon>
        <taxon>Entelegynae</taxon>
        <taxon>Araneoidea</taxon>
        <taxon>Araneidae</taxon>
        <taxon>Caerostris</taxon>
    </lineage>
</organism>
<evidence type="ECO:0000313" key="2">
    <source>
        <dbReference type="Proteomes" id="UP001054945"/>
    </source>
</evidence>
<keyword evidence="2" id="KW-1185">Reference proteome</keyword>
<proteinExistence type="predicted"/>
<accession>A0AAV4VGK0</accession>
<sequence length="91" mass="11010">EITCARRNIKKRETLKRILRERRQNWEKSTYESRSAFGRKRSVDEKKTRNLQCGDNKHEAIREDRFESPFGVLRDCLYPEKGNRLSRLLLQ</sequence>
<comment type="caution">
    <text evidence="1">The sequence shown here is derived from an EMBL/GenBank/DDBJ whole genome shotgun (WGS) entry which is preliminary data.</text>
</comment>
<dbReference type="AlphaFoldDB" id="A0AAV4VGK0"/>
<evidence type="ECO:0000313" key="1">
    <source>
        <dbReference type="EMBL" id="GIY69516.1"/>
    </source>
</evidence>
<dbReference type="EMBL" id="BPLR01014546">
    <property type="protein sequence ID" value="GIY69516.1"/>
    <property type="molecule type" value="Genomic_DNA"/>
</dbReference>
<dbReference type="Proteomes" id="UP001054945">
    <property type="component" value="Unassembled WGS sequence"/>
</dbReference>
<feature type="non-terminal residue" evidence="1">
    <location>
        <position position="1"/>
    </location>
</feature>